<keyword evidence="3" id="KW-0472">Membrane</keyword>
<protein>
    <submittedName>
        <fullName evidence="6">SOL1-like protein</fullName>
    </submittedName>
</protein>
<feature type="domain" description="CUB" evidence="5">
    <location>
        <begin position="272"/>
        <end position="390"/>
    </location>
</feature>
<reference evidence="6" key="1">
    <citation type="submission" date="2022-11" db="EMBL/GenBank/DDBJ databases">
        <title>Centuries of genome instability and evolution in soft-shell clam transmissible cancer (bioRxiv).</title>
        <authorList>
            <person name="Hart S.F.M."/>
            <person name="Yonemitsu M.A."/>
            <person name="Giersch R.M."/>
            <person name="Beal B.F."/>
            <person name="Arriagada G."/>
            <person name="Davis B.W."/>
            <person name="Ostrander E.A."/>
            <person name="Goff S.P."/>
            <person name="Metzger M.J."/>
        </authorList>
    </citation>
    <scope>NUCLEOTIDE SEQUENCE</scope>
    <source>
        <strain evidence="6">MELC-2E11</strain>
        <tissue evidence="6">Siphon/mantle</tissue>
    </source>
</reference>
<dbReference type="Proteomes" id="UP001164746">
    <property type="component" value="Chromosome 6"/>
</dbReference>
<keyword evidence="3" id="KW-0812">Transmembrane</keyword>
<dbReference type="InterPro" id="IPR035914">
    <property type="entry name" value="Sperma_CUB_dom_sf"/>
</dbReference>
<keyword evidence="4" id="KW-0732">Signal</keyword>
<dbReference type="EMBL" id="CP111017">
    <property type="protein sequence ID" value="WAR09083.1"/>
    <property type="molecule type" value="Genomic_DNA"/>
</dbReference>
<dbReference type="SMART" id="SM00042">
    <property type="entry name" value="CUB"/>
    <property type="match status" value="2"/>
</dbReference>
<evidence type="ECO:0000256" key="2">
    <source>
        <dbReference type="PROSITE-ProRule" id="PRU00059"/>
    </source>
</evidence>
<comment type="caution">
    <text evidence="2">Lacks conserved residue(s) required for the propagation of feature annotation.</text>
</comment>
<evidence type="ECO:0000259" key="5">
    <source>
        <dbReference type="PROSITE" id="PS01180"/>
    </source>
</evidence>
<feature type="transmembrane region" description="Helical" evidence="3">
    <location>
        <begin position="420"/>
        <end position="440"/>
    </location>
</feature>
<accession>A0ABY7EKC3</accession>
<organism evidence="6 7">
    <name type="scientific">Mya arenaria</name>
    <name type="common">Soft-shell clam</name>
    <dbReference type="NCBI Taxonomy" id="6604"/>
    <lineage>
        <taxon>Eukaryota</taxon>
        <taxon>Metazoa</taxon>
        <taxon>Spiralia</taxon>
        <taxon>Lophotrochozoa</taxon>
        <taxon>Mollusca</taxon>
        <taxon>Bivalvia</taxon>
        <taxon>Autobranchia</taxon>
        <taxon>Heteroconchia</taxon>
        <taxon>Euheterodonta</taxon>
        <taxon>Imparidentia</taxon>
        <taxon>Neoheterodontei</taxon>
        <taxon>Myida</taxon>
        <taxon>Myoidea</taxon>
        <taxon>Myidae</taxon>
        <taxon>Mya</taxon>
    </lineage>
</organism>
<proteinExistence type="predicted"/>
<dbReference type="Pfam" id="PF00431">
    <property type="entry name" value="CUB"/>
    <property type="match status" value="3"/>
</dbReference>
<dbReference type="PROSITE" id="PS01180">
    <property type="entry name" value="CUB"/>
    <property type="match status" value="2"/>
</dbReference>
<evidence type="ECO:0000256" key="4">
    <source>
        <dbReference type="SAM" id="SignalP"/>
    </source>
</evidence>
<dbReference type="PANTHER" id="PTHR47537">
    <property type="entry name" value="CUBILIN"/>
    <property type="match status" value="1"/>
</dbReference>
<feature type="domain" description="CUB" evidence="5">
    <location>
        <begin position="75"/>
        <end position="201"/>
    </location>
</feature>
<sequence>MALLWRGHSIFLVIQALMIHGYSVKTSSRYTENAPVYMTDTSSHLRHHSQNTNDGKSDAWVYHLSCNFSTYVEKCNESFVSKPNKKSGTILSPNHPRVYQPGIICQYEFEAAAQERIQLKISKLDLYYSGGDPYDPYGCSHQDSLTVFIYIDNKEVKLIEFCGRQATHPLMSNGPRMKVVFKSESSQKDSNSGFQLDFSFRTDFGVQSDGEQDDRKECTFIHDGLKIRNGTFTSPNYPGLYPRNTICEYIFHGVKKSNEKVQISFANMSLYGFGTTLHTHGFFTSPNYGGQYPRGTECHYIFYGKDNERVEIEFLHFDVDGIIPRCDDKTDSDSVSFSNFLNTVDRKLPKYCGQRPSYPSVTSEAAFFRVTFRSNAMYDANGFKANFRFIKDVVEQDTPSTTFPNPEPIGSGARLINGNYSLIAIATLIYICLSVIPTAFDV</sequence>
<gene>
    <name evidence="6" type="ORF">MAR_019041</name>
</gene>
<dbReference type="Gene3D" id="2.60.120.290">
    <property type="entry name" value="Spermadhesin, CUB domain"/>
    <property type="match status" value="3"/>
</dbReference>
<evidence type="ECO:0000313" key="7">
    <source>
        <dbReference type="Proteomes" id="UP001164746"/>
    </source>
</evidence>
<evidence type="ECO:0000256" key="3">
    <source>
        <dbReference type="SAM" id="Phobius"/>
    </source>
</evidence>
<dbReference type="SUPFAM" id="SSF49854">
    <property type="entry name" value="Spermadhesin, CUB domain"/>
    <property type="match status" value="3"/>
</dbReference>
<dbReference type="PANTHER" id="PTHR47537:SF2">
    <property type="entry name" value="CUBILIN"/>
    <property type="match status" value="1"/>
</dbReference>
<dbReference type="InterPro" id="IPR000859">
    <property type="entry name" value="CUB_dom"/>
</dbReference>
<keyword evidence="1" id="KW-1015">Disulfide bond</keyword>
<evidence type="ECO:0000256" key="1">
    <source>
        <dbReference type="ARBA" id="ARBA00023157"/>
    </source>
</evidence>
<name>A0ABY7EKC3_MYAAR</name>
<dbReference type="CDD" id="cd00041">
    <property type="entry name" value="CUB"/>
    <property type="match status" value="2"/>
</dbReference>
<keyword evidence="7" id="KW-1185">Reference proteome</keyword>
<keyword evidence="3" id="KW-1133">Transmembrane helix</keyword>
<feature type="chain" id="PRO_5047312802" evidence="4">
    <location>
        <begin position="24"/>
        <end position="442"/>
    </location>
</feature>
<dbReference type="InterPro" id="IPR053207">
    <property type="entry name" value="Non-NMDA_GluR_Accessory"/>
</dbReference>
<evidence type="ECO:0000313" key="6">
    <source>
        <dbReference type="EMBL" id="WAR09083.1"/>
    </source>
</evidence>
<feature type="signal peptide" evidence="4">
    <location>
        <begin position="1"/>
        <end position="23"/>
    </location>
</feature>